<keyword evidence="9" id="KW-1185">Reference proteome</keyword>
<evidence type="ECO:0000256" key="3">
    <source>
        <dbReference type="ARBA" id="ARBA00022490"/>
    </source>
</evidence>
<evidence type="ECO:0000256" key="5">
    <source>
        <dbReference type="ARBA" id="ARBA00023273"/>
    </source>
</evidence>
<evidence type="ECO:0000313" key="8">
    <source>
        <dbReference type="EMBL" id="ORX58515.1"/>
    </source>
</evidence>
<dbReference type="PANTHER" id="PTHR14871:SF1">
    <property type="entry name" value="DYNEIN REGULATORY COMPLEX PROTEIN 9"/>
    <property type="match status" value="1"/>
</dbReference>
<dbReference type="Proteomes" id="UP000193719">
    <property type="component" value="Unassembled WGS sequence"/>
</dbReference>
<protein>
    <recommendedName>
        <fullName evidence="10">Dynein regulatory complex protein 9</fullName>
    </recommendedName>
</protein>
<reference evidence="8 9" key="1">
    <citation type="submission" date="2016-08" db="EMBL/GenBank/DDBJ databases">
        <title>Genomes of anaerobic fungi encode conserved fungal cellulosomes for biomass hydrolysis.</title>
        <authorList>
            <consortium name="DOE Joint Genome Institute"/>
            <person name="Haitjema C.H."/>
            <person name="Gilmore S.P."/>
            <person name="Henske J.K."/>
            <person name="Solomon K.V."/>
            <person name="De Groot R."/>
            <person name="Kuo A."/>
            <person name="Mondo S.J."/>
            <person name="Salamov A.A."/>
            <person name="Labutti K."/>
            <person name="Zhao Z."/>
            <person name="Chiniquy J."/>
            <person name="Barry K."/>
            <person name="Brewer H.M."/>
            <person name="Purvine S.O."/>
            <person name="Wright A.T."/>
            <person name="Boxma B."/>
            <person name="Van Alen T."/>
            <person name="Hackstein J.H."/>
            <person name="Baker S.E."/>
            <person name="Grigoriev I.V."/>
            <person name="O'Malley M.A."/>
        </authorList>
    </citation>
    <scope>NUCLEOTIDE SEQUENCE [LARGE SCALE GENOMIC DNA]</scope>
    <source>
        <strain evidence="9">finn</strain>
    </source>
</reference>
<sequence length="373" mass="44072">MNKIAFKKKTTSDDLELNPQEDLNIVLPRHKCHAYISIFEDAINQLAVLADVVPMGNQNRPKENDKIAKVLKSRRILDSSDKDNSDNNTQMNQMNNMMKIQSERNFIQSLFQKTINELNENKFQSLIHTVIDEYDKKNRYKNTINKANEASELLKELQTKLSSEKILLEEETNERNQVIQQLKDTIQEITTLTASEQKYIKKETKANEASVKGICQKEEAALLEKKHLLQKKIEHEQSAHERIVEFLERQRGELEKQIEEWMQKYEHDIESKCQQIQNVQSQLEQDTEEFESLIQKYEELETLVQEDREQQQQLEYQQELNELRNEAARKIQRWWRRILKYKKGKLKSSKKGKKGKKKGKKGDGKKKASKKKK</sequence>
<accession>A0A1Y1VKE7</accession>
<feature type="compositionally biased region" description="Basic residues" evidence="7">
    <location>
        <begin position="342"/>
        <end position="360"/>
    </location>
</feature>
<keyword evidence="5" id="KW-0966">Cell projection</keyword>
<evidence type="ECO:0000313" key="9">
    <source>
        <dbReference type="Proteomes" id="UP000193719"/>
    </source>
</evidence>
<dbReference type="PANTHER" id="PTHR14871">
    <property type="entry name" value="DYNEIN REGULATORY COMPLEX PROTEIN 9"/>
    <property type="match status" value="1"/>
</dbReference>
<dbReference type="AlphaFoldDB" id="A0A1Y1VKE7"/>
<dbReference type="GO" id="GO:0044782">
    <property type="term" value="P:cilium organization"/>
    <property type="evidence" value="ECO:0007669"/>
    <property type="project" value="TreeGrafter"/>
</dbReference>
<feature type="coiled-coil region" evidence="6">
    <location>
        <begin position="237"/>
        <end position="333"/>
    </location>
</feature>
<name>A0A1Y1VKE7_9FUNG</name>
<dbReference type="STRING" id="1754191.A0A1Y1VKE7"/>
<dbReference type="GO" id="GO:0005737">
    <property type="term" value="C:cytoplasm"/>
    <property type="evidence" value="ECO:0007669"/>
    <property type="project" value="TreeGrafter"/>
</dbReference>
<dbReference type="GO" id="GO:0031514">
    <property type="term" value="C:motile cilium"/>
    <property type="evidence" value="ECO:0007669"/>
    <property type="project" value="TreeGrafter"/>
</dbReference>
<proteinExistence type="predicted"/>
<evidence type="ECO:0000256" key="6">
    <source>
        <dbReference type="SAM" id="Coils"/>
    </source>
</evidence>
<feature type="region of interest" description="Disordered" evidence="7">
    <location>
        <begin position="342"/>
        <end position="373"/>
    </location>
</feature>
<dbReference type="EMBL" id="MCFH01000004">
    <property type="protein sequence ID" value="ORX58515.1"/>
    <property type="molecule type" value="Genomic_DNA"/>
</dbReference>
<dbReference type="InterPro" id="IPR042618">
    <property type="entry name" value="IQCG"/>
</dbReference>
<keyword evidence="6" id="KW-0175">Coiled coil</keyword>
<comment type="subcellular location">
    <subcellularLocation>
        <location evidence="2">Cell projection</location>
    </subcellularLocation>
    <subcellularLocation>
        <location evidence="1">Cytoplasm</location>
        <location evidence="1">Cytoskeleton</location>
    </subcellularLocation>
</comment>
<keyword evidence="4" id="KW-0206">Cytoskeleton</keyword>
<reference evidence="8 9" key="2">
    <citation type="submission" date="2016-08" db="EMBL/GenBank/DDBJ databases">
        <title>Pervasive Adenine N6-methylation of Active Genes in Fungi.</title>
        <authorList>
            <consortium name="DOE Joint Genome Institute"/>
            <person name="Mondo S.J."/>
            <person name="Dannebaum R.O."/>
            <person name="Kuo R.C."/>
            <person name="Labutti K."/>
            <person name="Haridas S."/>
            <person name="Kuo A."/>
            <person name="Salamov A."/>
            <person name="Ahrendt S.R."/>
            <person name="Lipzen A."/>
            <person name="Sullivan W."/>
            <person name="Andreopoulos W.B."/>
            <person name="Clum A."/>
            <person name="Lindquist E."/>
            <person name="Daum C."/>
            <person name="Ramamoorthy G.K."/>
            <person name="Gryganskyi A."/>
            <person name="Culley D."/>
            <person name="Magnuson J.K."/>
            <person name="James T.Y."/>
            <person name="O'Malley M.A."/>
            <person name="Stajich J.E."/>
            <person name="Spatafora J.W."/>
            <person name="Visel A."/>
            <person name="Grigoriev I.V."/>
        </authorList>
    </citation>
    <scope>NUCLEOTIDE SEQUENCE [LARGE SCALE GENOMIC DNA]</scope>
    <source>
        <strain evidence="9">finn</strain>
    </source>
</reference>
<evidence type="ECO:0000256" key="1">
    <source>
        <dbReference type="ARBA" id="ARBA00004245"/>
    </source>
</evidence>
<keyword evidence="3" id="KW-0963">Cytoplasm</keyword>
<comment type="caution">
    <text evidence="8">The sequence shown here is derived from an EMBL/GenBank/DDBJ whole genome shotgun (WGS) entry which is preliminary data.</text>
</comment>
<evidence type="ECO:0000256" key="2">
    <source>
        <dbReference type="ARBA" id="ARBA00004316"/>
    </source>
</evidence>
<dbReference type="GO" id="GO:0005856">
    <property type="term" value="C:cytoskeleton"/>
    <property type="evidence" value="ECO:0007669"/>
    <property type="project" value="UniProtKB-SubCell"/>
</dbReference>
<dbReference type="OrthoDB" id="5227681at2759"/>
<organism evidence="8 9">
    <name type="scientific">Piromyces finnis</name>
    <dbReference type="NCBI Taxonomy" id="1754191"/>
    <lineage>
        <taxon>Eukaryota</taxon>
        <taxon>Fungi</taxon>
        <taxon>Fungi incertae sedis</taxon>
        <taxon>Chytridiomycota</taxon>
        <taxon>Chytridiomycota incertae sedis</taxon>
        <taxon>Neocallimastigomycetes</taxon>
        <taxon>Neocallimastigales</taxon>
        <taxon>Neocallimastigaceae</taxon>
        <taxon>Piromyces</taxon>
    </lineage>
</organism>
<evidence type="ECO:0000256" key="7">
    <source>
        <dbReference type="SAM" id="MobiDB-lite"/>
    </source>
</evidence>
<evidence type="ECO:0000256" key="4">
    <source>
        <dbReference type="ARBA" id="ARBA00023212"/>
    </source>
</evidence>
<gene>
    <name evidence="8" type="ORF">BCR36DRAFT_343842</name>
</gene>
<feature type="coiled-coil region" evidence="6">
    <location>
        <begin position="137"/>
        <end position="188"/>
    </location>
</feature>
<evidence type="ECO:0008006" key="10">
    <source>
        <dbReference type="Google" id="ProtNLM"/>
    </source>
</evidence>